<evidence type="ECO:0000256" key="4">
    <source>
        <dbReference type="ARBA" id="ARBA00022452"/>
    </source>
</evidence>
<keyword evidence="4" id="KW-1134">Transmembrane beta strand</keyword>
<keyword evidence="10" id="KW-0626">Porin</keyword>
<keyword evidence="19" id="KW-1185">Reference proteome</keyword>
<keyword evidence="9" id="KW-0406">Ion transport</keyword>
<keyword evidence="8" id="KW-0625">Polysaccharide transport</keyword>
<dbReference type="Gene3D" id="3.10.560.10">
    <property type="entry name" value="Outer membrane lipoprotein wza domain like"/>
    <property type="match status" value="1"/>
</dbReference>
<evidence type="ECO:0000313" key="19">
    <source>
        <dbReference type="Proteomes" id="UP001168528"/>
    </source>
</evidence>
<evidence type="ECO:0000256" key="14">
    <source>
        <dbReference type="ARBA" id="ARBA00023288"/>
    </source>
</evidence>
<keyword evidence="15" id="KW-1133">Transmembrane helix</keyword>
<keyword evidence="12" id="KW-0564">Palmitate</keyword>
<evidence type="ECO:0000256" key="3">
    <source>
        <dbReference type="ARBA" id="ARBA00022448"/>
    </source>
</evidence>
<evidence type="ECO:0000256" key="11">
    <source>
        <dbReference type="ARBA" id="ARBA00023136"/>
    </source>
</evidence>
<feature type="domain" description="Polysaccharide export protein N-terminal" evidence="16">
    <location>
        <begin position="67"/>
        <end position="147"/>
    </location>
</feature>
<organism evidence="18 19">
    <name type="scientific">Rhodocytophaga aerolata</name>
    <dbReference type="NCBI Taxonomy" id="455078"/>
    <lineage>
        <taxon>Bacteria</taxon>
        <taxon>Pseudomonadati</taxon>
        <taxon>Bacteroidota</taxon>
        <taxon>Cytophagia</taxon>
        <taxon>Cytophagales</taxon>
        <taxon>Rhodocytophagaceae</taxon>
        <taxon>Rhodocytophaga</taxon>
    </lineage>
</organism>
<evidence type="ECO:0000256" key="15">
    <source>
        <dbReference type="SAM" id="Phobius"/>
    </source>
</evidence>
<dbReference type="InterPro" id="IPR054765">
    <property type="entry name" value="SLBB_dom"/>
</dbReference>
<feature type="transmembrane region" description="Helical" evidence="15">
    <location>
        <begin position="20"/>
        <end position="41"/>
    </location>
</feature>
<dbReference type="PANTHER" id="PTHR33619">
    <property type="entry name" value="POLYSACCHARIDE EXPORT PROTEIN GFCE-RELATED"/>
    <property type="match status" value="1"/>
</dbReference>
<comment type="similarity">
    <text evidence="2">Belongs to the BexD/CtrA/VexA family.</text>
</comment>
<evidence type="ECO:0000256" key="7">
    <source>
        <dbReference type="ARBA" id="ARBA00022729"/>
    </source>
</evidence>
<keyword evidence="6 15" id="KW-0812">Transmembrane</keyword>
<dbReference type="InterPro" id="IPR049712">
    <property type="entry name" value="Poly_export"/>
</dbReference>
<evidence type="ECO:0000256" key="5">
    <source>
        <dbReference type="ARBA" id="ARBA00022597"/>
    </source>
</evidence>
<dbReference type="Proteomes" id="UP001168528">
    <property type="component" value="Unassembled WGS sequence"/>
</dbReference>
<keyword evidence="7" id="KW-0732">Signal</keyword>
<evidence type="ECO:0000313" key="18">
    <source>
        <dbReference type="EMBL" id="MDO1449785.1"/>
    </source>
</evidence>
<comment type="subcellular location">
    <subcellularLocation>
        <location evidence="1">Cell outer membrane</location>
        <topology evidence="1">Multi-pass membrane protein</topology>
    </subcellularLocation>
</comment>
<evidence type="ECO:0000259" key="16">
    <source>
        <dbReference type="Pfam" id="PF02563"/>
    </source>
</evidence>
<keyword evidence="14" id="KW-0449">Lipoprotein</keyword>
<dbReference type="PANTHER" id="PTHR33619:SF3">
    <property type="entry name" value="POLYSACCHARIDE EXPORT PROTEIN GFCE-RELATED"/>
    <property type="match status" value="1"/>
</dbReference>
<dbReference type="Pfam" id="PF02563">
    <property type="entry name" value="Poly_export"/>
    <property type="match status" value="1"/>
</dbReference>
<accession>A0ABT8RG62</accession>
<feature type="domain" description="SLBB" evidence="17">
    <location>
        <begin position="152"/>
        <end position="230"/>
    </location>
</feature>
<sequence length="268" mass="29975">MLIRKIIQRSLLYKKIFNKAFLSLYLSYILLFLAFGCVPVGKQKYMQDRRHDTAPTINAKEYALMIPEYKLKADDIVSVEVFSLTQEKFNFLGSTPKMELTVNRQGNIELPVVGDLKVAGLTVGQMQEKIKELTADYLKSPKVTVKLVNFNFTVLGEVGDEGTFKADGGNLTILQAIGQAGGLTEFADRASVRIIRHDQATASVYKVNVLEDNILLSDRYFIQPNDVILVDPLAKKNARTTTSNLTLGLSILGTINSAFIAWLFILYR</sequence>
<evidence type="ECO:0000256" key="2">
    <source>
        <dbReference type="ARBA" id="ARBA00009450"/>
    </source>
</evidence>
<evidence type="ECO:0000259" key="17">
    <source>
        <dbReference type="Pfam" id="PF22461"/>
    </source>
</evidence>
<dbReference type="RefSeq" id="WP_302040588.1">
    <property type="nucleotide sequence ID" value="NZ_JAUKPO010000022.1"/>
</dbReference>
<evidence type="ECO:0000256" key="9">
    <source>
        <dbReference type="ARBA" id="ARBA00023065"/>
    </source>
</evidence>
<evidence type="ECO:0000256" key="13">
    <source>
        <dbReference type="ARBA" id="ARBA00023237"/>
    </source>
</evidence>
<name>A0ABT8RG62_9BACT</name>
<protein>
    <submittedName>
        <fullName evidence="18">Polysaccharide biosynthesis/export family protein</fullName>
    </submittedName>
</protein>
<feature type="transmembrane region" description="Helical" evidence="15">
    <location>
        <begin position="245"/>
        <end position="267"/>
    </location>
</feature>
<dbReference type="Pfam" id="PF22461">
    <property type="entry name" value="SLBB_2"/>
    <property type="match status" value="1"/>
</dbReference>
<comment type="caution">
    <text evidence="18">The sequence shown here is derived from an EMBL/GenBank/DDBJ whole genome shotgun (WGS) entry which is preliminary data.</text>
</comment>
<proteinExistence type="inferred from homology"/>
<evidence type="ECO:0000256" key="8">
    <source>
        <dbReference type="ARBA" id="ARBA00023047"/>
    </source>
</evidence>
<gene>
    <name evidence="18" type="ORF">Q0590_26135</name>
</gene>
<dbReference type="Gene3D" id="3.30.1950.10">
    <property type="entry name" value="wza like domain"/>
    <property type="match status" value="1"/>
</dbReference>
<evidence type="ECO:0000256" key="10">
    <source>
        <dbReference type="ARBA" id="ARBA00023114"/>
    </source>
</evidence>
<keyword evidence="11 15" id="KW-0472">Membrane</keyword>
<dbReference type="InterPro" id="IPR003715">
    <property type="entry name" value="Poly_export_N"/>
</dbReference>
<evidence type="ECO:0000256" key="12">
    <source>
        <dbReference type="ARBA" id="ARBA00023139"/>
    </source>
</evidence>
<reference evidence="18" key="1">
    <citation type="submission" date="2023-07" db="EMBL/GenBank/DDBJ databases">
        <title>The genome sequence of Rhodocytophaga aerolata KACC 12507.</title>
        <authorList>
            <person name="Zhang X."/>
        </authorList>
    </citation>
    <scope>NUCLEOTIDE SEQUENCE</scope>
    <source>
        <strain evidence="18">KACC 12507</strain>
    </source>
</reference>
<dbReference type="EMBL" id="JAUKPO010000022">
    <property type="protein sequence ID" value="MDO1449785.1"/>
    <property type="molecule type" value="Genomic_DNA"/>
</dbReference>
<evidence type="ECO:0000256" key="6">
    <source>
        <dbReference type="ARBA" id="ARBA00022692"/>
    </source>
</evidence>
<keyword evidence="13" id="KW-0998">Cell outer membrane</keyword>
<keyword evidence="5" id="KW-0762">Sugar transport</keyword>
<evidence type="ECO:0000256" key="1">
    <source>
        <dbReference type="ARBA" id="ARBA00004571"/>
    </source>
</evidence>
<keyword evidence="3" id="KW-0813">Transport</keyword>